<protein>
    <submittedName>
        <fullName evidence="1">Uncharacterized protein</fullName>
    </submittedName>
</protein>
<dbReference type="HOGENOM" id="CLU_1959658_0_0_1"/>
<evidence type="ECO:0000313" key="2">
    <source>
        <dbReference type="Proteomes" id="UP000030753"/>
    </source>
</evidence>
<proteinExistence type="predicted"/>
<organism evidence="1 2">
    <name type="scientific">Fusarium oxysporum NRRL 32931</name>
    <dbReference type="NCBI Taxonomy" id="660029"/>
    <lineage>
        <taxon>Eukaryota</taxon>
        <taxon>Fungi</taxon>
        <taxon>Dikarya</taxon>
        <taxon>Ascomycota</taxon>
        <taxon>Pezizomycotina</taxon>
        <taxon>Sordariomycetes</taxon>
        <taxon>Hypocreomycetidae</taxon>
        <taxon>Hypocreales</taxon>
        <taxon>Nectriaceae</taxon>
        <taxon>Fusarium</taxon>
        <taxon>Fusarium oxysporum species complex</taxon>
    </lineage>
</organism>
<dbReference type="EMBL" id="JH717843">
    <property type="protein sequence ID" value="EWY89847.1"/>
    <property type="molecule type" value="Genomic_DNA"/>
</dbReference>
<accession>W9I5E5</accession>
<dbReference type="Proteomes" id="UP000030753">
    <property type="component" value="Unassembled WGS sequence"/>
</dbReference>
<dbReference type="AlphaFoldDB" id="W9I5E5"/>
<reference evidence="1 2" key="1">
    <citation type="submission" date="2011-06" db="EMBL/GenBank/DDBJ databases">
        <title>The Genome Sequence of Fusarium oxysporum FOSC 3-a.</title>
        <authorList>
            <consortium name="The Broad Institute Genome Sequencing Platform"/>
            <person name="Ma L.-J."/>
            <person name="Gale L.R."/>
            <person name="Schwartz D.C."/>
            <person name="Zhou S."/>
            <person name="Corby-Kistler H."/>
            <person name="Young S.K."/>
            <person name="Zeng Q."/>
            <person name="Gargeya S."/>
            <person name="Fitzgerald M."/>
            <person name="Haas B."/>
            <person name="Abouelleil A."/>
            <person name="Alvarado L."/>
            <person name="Arachchi H.M."/>
            <person name="Berlin A."/>
            <person name="Brown A."/>
            <person name="Chapman S.B."/>
            <person name="Chen Z."/>
            <person name="Dunbar C."/>
            <person name="Freedman E."/>
            <person name="Gearin G."/>
            <person name="Gellesch M."/>
            <person name="Goldberg J."/>
            <person name="Griggs A."/>
            <person name="Gujja S."/>
            <person name="Heiman D."/>
            <person name="Howarth C."/>
            <person name="Larson L."/>
            <person name="Lui A."/>
            <person name="MacDonald P.J.P."/>
            <person name="Mehta T."/>
            <person name="Montmayeur A."/>
            <person name="Murphy C."/>
            <person name="Neiman D."/>
            <person name="Pearson M."/>
            <person name="Priest M."/>
            <person name="Roberts A."/>
            <person name="Saif S."/>
            <person name="Shea T."/>
            <person name="Shenoy N."/>
            <person name="Sisk P."/>
            <person name="Stolte C."/>
            <person name="Sykes S."/>
            <person name="Wortman J."/>
            <person name="Nusbaum C."/>
            <person name="Birren B."/>
        </authorList>
    </citation>
    <scope>NUCLEOTIDE SEQUENCE [LARGE SCALE GENOMIC DNA]</scope>
    <source>
        <strain evidence="2">FOSC 3-a</strain>
    </source>
</reference>
<name>W9I5E5_FUSOX</name>
<gene>
    <name evidence="1" type="ORF">FOYG_07498</name>
</gene>
<sequence>MTFCKYSPGPETSWKICNALSSSFSFATWASSGASGDKLIMGASRSKLGSGSLLARRYPFKVVVFLLRSWTKTSRGDRAACPLTPLVPLKLVPLVPLVPLEMPFETMLGDVIGKCQDKEDNVELLLLR</sequence>
<evidence type="ECO:0000313" key="1">
    <source>
        <dbReference type="EMBL" id="EWY89847.1"/>
    </source>
</evidence>